<keyword evidence="3" id="KW-0808">Transferase</keyword>
<dbReference type="InterPro" id="IPR001173">
    <property type="entry name" value="Glyco_trans_2-like"/>
</dbReference>
<gene>
    <name evidence="5" type="ORF">A2751_05200</name>
</gene>
<protein>
    <recommendedName>
        <fullName evidence="4">Glycosyltransferase 2-like domain-containing protein</fullName>
    </recommendedName>
</protein>
<accession>A0A1F5NPD7</accession>
<dbReference type="GO" id="GO:0016757">
    <property type="term" value="F:glycosyltransferase activity"/>
    <property type="evidence" value="ECO:0007669"/>
    <property type="project" value="UniProtKB-KW"/>
</dbReference>
<evidence type="ECO:0000313" key="6">
    <source>
        <dbReference type="Proteomes" id="UP000176864"/>
    </source>
</evidence>
<evidence type="ECO:0000259" key="4">
    <source>
        <dbReference type="Pfam" id="PF00535"/>
    </source>
</evidence>
<comment type="similarity">
    <text evidence="1">Belongs to the glycosyltransferase 2 family.</text>
</comment>
<feature type="domain" description="Glycosyltransferase 2-like" evidence="4">
    <location>
        <begin position="3"/>
        <end position="160"/>
    </location>
</feature>
<proteinExistence type="inferred from homology"/>
<dbReference type="Gene3D" id="3.90.550.10">
    <property type="entry name" value="Spore Coat Polysaccharide Biosynthesis Protein SpsA, Chain A"/>
    <property type="match status" value="1"/>
</dbReference>
<keyword evidence="2" id="KW-0328">Glycosyltransferase</keyword>
<dbReference type="InterPro" id="IPR029044">
    <property type="entry name" value="Nucleotide-diphossugar_trans"/>
</dbReference>
<evidence type="ECO:0000256" key="1">
    <source>
        <dbReference type="ARBA" id="ARBA00006739"/>
    </source>
</evidence>
<dbReference type="SUPFAM" id="SSF53448">
    <property type="entry name" value="Nucleotide-diphospho-sugar transferases"/>
    <property type="match status" value="1"/>
</dbReference>
<comment type="caution">
    <text evidence="5">The sequence shown here is derived from an EMBL/GenBank/DDBJ whole genome shotgun (WGS) entry which is preliminary data.</text>
</comment>
<name>A0A1F5NPD7_9BACT</name>
<dbReference type="Pfam" id="PF00535">
    <property type="entry name" value="Glycos_transf_2"/>
    <property type="match status" value="1"/>
</dbReference>
<dbReference type="CDD" id="cd04186">
    <property type="entry name" value="GT_2_like_c"/>
    <property type="match status" value="1"/>
</dbReference>
<dbReference type="STRING" id="1817824.A2751_05200"/>
<reference evidence="5 6" key="1">
    <citation type="journal article" date="2016" name="Nat. Commun.">
        <title>Thousands of microbial genomes shed light on interconnected biogeochemical processes in an aquifer system.</title>
        <authorList>
            <person name="Anantharaman K."/>
            <person name="Brown C.T."/>
            <person name="Hug L.A."/>
            <person name="Sharon I."/>
            <person name="Castelle C.J."/>
            <person name="Probst A.J."/>
            <person name="Thomas B.C."/>
            <person name="Singh A."/>
            <person name="Wilkins M.J."/>
            <person name="Karaoz U."/>
            <person name="Brodie E.L."/>
            <person name="Williams K.H."/>
            <person name="Hubbard S.S."/>
            <person name="Banfield J.F."/>
        </authorList>
    </citation>
    <scope>NUCLEOTIDE SEQUENCE [LARGE SCALE GENOMIC DNA]</scope>
</reference>
<evidence type="ECO:0000313" key="5">
    <source>
        <dbReference type="EMBL" id="OGE79402.1"/>
    </source>
</evidence>
<dbReference type="PANTHER" id="PTHR43179">
    <property type="entry name" value="RHAMNOSYLTRANSFERASE WBBL"/>
    <property type="match status" value="1"/>
</dbReference>
<dbReference type="PANTHER" id="PTHR43179:SF12">
    <property type="entry name" value="GALACTOFURANOSYLTRANSFERASE GLFT2"/>
    <property type="match status" value="1"/>
</dbReference>
<evidence type="ECO:0000256" key="2">
    <source>
        <dbReference type="ARBA" id="ARBA00022676"/>
    </source>
</evidence>
<organism evidence="5 6">
    <name type="scientific">Candidatus Doudnabacteria bacterium RIFCSPHIGHO2_01_FULL_46_14</name>
    <dbReference type="NCBI Taxonomy" id="1817824"/>
    <lineage>
        <taxon>Bacteria</taxon>
        <taxon>Candidatus Doudnaibacteriota</taxon>
    </lineage>
</organism>
<dbReference type="Proteomes" id="UP000176864">
    <property type="component" value="Unassembled WGS sequence"/>
</dbReference>
<sequence length="335" mass="39460">MLLQTYKNLEILVIITGSNDGSRELIKQKYGRQKRIKIIDPGTNLWFSRGHNLGIKQSTGEYVFVLNQDTVLEKDFITTLVAAMEEDKTLGSVSGKLFHYNFSINSKTKILDSTGIEIYKTRRVIDRGQWERDERQYDADREIFGASGAAAIYRRSALEAIKLPKVRSNRETLSQLGRGGTSTPVGEGFEYYDEDFIAYKEDIDLSWRLQLAGWRCRYVPEAVLYHGRTVGRSWPNQVVRFIVNRRRQSRLVRKMAFKNHYLMMIKCEIAEHFWSQFGFIFIREALLLIYTMFFEPFQFATLRELYHELPEALRKRKLIMQNLRTDPERLWKLFH</sequence>
<evidence type="ECO:0000256" key="3">
    <source>
        <dbReference type="ARBA" id="ARBA00022679"/>
    </source>
</evidence>
<dbReference type="AlphaFoldDB" id="A0A1F5NPD7"/>
<dbReference type="EMBL" id="MFEK01000003">
    <property type="protein sequence ID" value="OGE79402.1"/>
    <property type="molecule type" value="Genomic_DNA"/>
</dbReference>